<proteinExistence type="predicted"/>
<organism evidence="1 2">
    <name type="scientific">Trichinella spiralis</name>
    <name type="common">Trichina worm</name>
    <dbReference type="NCBI Taxonomy" id="6334"/>
    <lineage>
        <taxon>Eukaryota</taxon>
        <taxon>Metazoa</taxon>
        <taxon>Ecdysozoa</taxon>
        <taxon>Nematoda</taxon>
        <taxon>Enoplea</taxon>
        <taxon>Dorylaimia</taxon>
        <taxon>Trichinellida</taxon>
        <taxon>Trichinellidae</taxon>
        <taxon>Trichinella</taxon>
    </lineage>
</organism>
<dbReference type="Proteomes" id="UP000054776">
    <property type="component" value="Unassembled WGS sequence"/>
</dbReference>
<dbReference type="AlphaFoldDB" id="A0A0V1AIM4"/>
<evidence type="ECO:0000313" key="1">
    <source>
        <dbReference type="EMBL" id="KRY24410.1"/>
    </source>
</evidence>
<sequence length="89" mass="9266">MKSESDFGTDHLALSCPIGISVSLTVIGPNTFSTFNVPVHDFLKTVAVVPDVPDEYATGADANIFTVPGAVKVLMLSVENGWAAATADL</sequence>
<accession>A0A0V1AIM4</accession>
<reference evidence="1 2" key="1">
    <citation type="submission" date="2015-01" db="EMBL/GenBank/DDBJ databases">
        <title>Evolution of Trichinella species and genotypes.</title>
        <authorList>
            <person name="Korhonen P.K."/>
            <person name="Edoardo P."/>
            <person name="Giuseppe L.R."/>
            <person name="Gasser R.B."/>
        </authorList>
    </citation>
    <scope>NUCLEOTIDE SEQUENCE [LARGE SCALE GENOMIC DNA]</scope>
    <source>
        <strain evidence="1">ISS3</strain>
    </source>
</reference>
<comment type="caution">
    <text evidence="1">The sequence shown here is derived from an EMBL/GenBank/DDBJ whole genome shotgun (WGS) entry which is preliminary data.</text>
</comment>
<gene>
    <name evidence="1" type="ORF">T01_2674</name>
</gene>
<dbReference type="OrthoDB" id="10337825at2759"/>
<name>A0A0V1AIM4_TRISP</name>
<keyword evidence="2" id="KW-1185">Reference proteome</keyword>
<protein>
    <submittedName>
        <fullName evidence="1">Uncharacterized protein</fullName>
    </submittedName>
</protein>
<evidence type="ECO:0000313" key="2">
    <source>
        <dbReference type="Proteomes" id="UP000054776"/>
    </source>
</evidence>
<dbReference type="EMBL" id="JYDH01001751">
    <property type="protein sequence ID" value="KRY24410.1"/>
    <property type="molecule type" value="Genomic_DNA"/>
</dbReference>
<dbReference type="InParanoid" id="A0A0V1AIM4"/>